<evidence type="ECO:0000313" key="2">
    <source>
        <dbReference type="EMBL" id="AWH83750.1"/>
    </source>
</evidence>
<dbReference type="SUPFAM" id="SSF48498">
    <property type="entry name" value="Tetracyclin repressor-like, C-terminal domain"/>
    <property type="match status" value="1"/>
</dbReference>
<evidence type="ECO:0000259" key="1">
    <source>
        <dbReference type="Pfam" id="PF17931"/>
    </source>
</evidence>
<feature type="domain" description="Tetracyclin repressor-like C-terminal" evidence="1">
    <location>
        <begin position="86"/>
        <end position="213"/>
    </location>
</feature>
<dbReference type="InterPro" id="IPR041673">
    <property type="entry name" value="TetR_C_23"/>
</dbReference>
<dbReference type="InterPro" id="IPR036271">
    <property type="entry name" value="Tet_transcr_reg_TetR-rel_C_sf"/>
</dbReference>
<dbReference type="Proteomes" id="UP000244929">
    <property type="component" value="Chromosome"/>
</dbReference>
<gene>
    <name evidence="2" type="ORF">HYN59_00850</name>
</gene>
<accession>A0A2S1QTI7</accession>
<dbReference type="Pfam" id="PF17931">
    <property type="entry name" value="TetR_C_23"/>
    <property type="match status" value="1"/>
</dbReference>
<proteinExistence type="predicted"/>
<organism evidence="2 3">
    <name type="scientific">Flavobacterium album</name>
    <dbReference type="NCBI Taxonomy" id="2175091"/>
    <lineage>
        <taxon>Bacteria</taxon>
        <taxon>Pseudomonadati</taxon>
        <taxon>Bacteroidota</taxon>
        <taxon>Flavobacteriia</taxon>
        <taxon>Flavobacteriales</taxon>
        <taxon>Flavobacteriaceae</taxon>
        <taxon>Flavobacterium</taxon>
    </lineage>
</organism>
<sequence>MATKKNIIIGKSGIISKYSDYCLMHGKRPDSVYKFAKENGFDESHFYQYFTSFEILEHHYFLEMFTHTLEILQKSPAYEEYSGTEKISAFYFTFFELATANRSFIIFILEEGGRRLRNLVKLKELRKAFTAYAETVLEKPFDTMNHQRAGKIQDTALREAAWLQLLSIFKFWMQDSSPGFEKTDIFIEKSVKASADLVYNSPLQSLFDLGKFIWKEKFTA</sequence>
<dbReference type="KEGG" id="falb:HYN59_00850"/>
<protein>
    <submittedName>
        <fullName evidence="2">Heat-shock protein</fullName>
    </submittedName>
</protein>
<dbReference type="OrthoDB" id="977687at2"/>
<name>A0A2S1QTI7_9FLAO</name>
<keyword evidence="3" id="KW-1185">Reference proteome</keyword>
<dbReference type="Gene3D" id="1.10.357.10">
    <property type="entry name" value="Tetracycline Repressor, domain 2"/>
    <property type="match status" value="1"/>
</dbReference>
<evidence type="ECO:0000313" key="3">
    <source>
        <dbReference type="Proteomes" id="UP000244929"/>
    </source>
</evidence>
<reference evidence="2 3" key="1">
    <citation type="submission" date="2018-04" db="EMBL/GenBank/DDBJ databases">
        <title>Genome sequencing of Flavobacterium sp. HYN0059.</title>
        <authorList>
            <person name="Yi H."/>
            <person name="Baek C."/>
        </authorList>
    </citation>
    <scope>NUCLEOTIDE SEQUENCE [LARGE SCALE GENOMIC DNA]</scope>
    <source>
        <strain evidence="2 3">HYN0059</strain>
    </source>
</reference>
<dbReference type="AlphaFoldDB" id="A0A2S1QTI7"/>
<dbReference type="EMBL" id="CP029186">
    <property type="protein sequence ID" value="AWH83750.1"/>
    <property type="molecule type" value="Genomic_DNA"/>
</dbReference>
<dbReference type="RefSeq" id="WP_108776466.1">
    <property type="nucleotide sequence ID" value="NZ_CP029186.1"/>
</dbReference>